<sequence>MKIKITIEPLKDKKILLPRHYNYLIQGFIYKNLQRQIAEKVHNEGFIYEKRGFRLFTFSRLFGAFENAGDMLIFKKIVYYTSPHQLQKFWNHLLPRLQKKEV</sequence>
<dbReference type="Gene3D" id="3.30.70.1890">
    <property type="match status" value="1"/>
</dbReference>
<accession>A0A7V0Z6C6</accession>
<dbReference type="EMBL" id="DSKY01000020">
    <property type="protein sequence ID" value="HDY59374.1"/>
    <property type="molecule type" value="Genomic_DNA"/>
</dbReference>
<dbReference type="CDD" id="cd21140">
    <property type="entry name" value="Cas6_I-like"/>
    <property type="match status" value="1"/>
</dbReference>
<gene>
    <name evidence="1" type="ORF">ENP86_07475</name>
</gene>
<name>A0A7V0Z6C6_UNCW3</name>
<protein>
    <submittedName>
        <fullName evidence="1">Uncharacterized protein</fullName>
    </submittedName>
</protein>
<dbReference type="InterPro" id="IPR045747">
    <property type="entry name" value="CRISPR-assoc_prot_Cas6_N_sf"/>
</dbReference>
<evidence type="ECO:0000313" key="1">
    <source>
        <dbReference type="EMBL" id="HDY59374.1"/>
    </source>
</evidence>
<comment type="caution">
    <text evidence="1">The sequence shown here is derived from an EMBL/GenBank/DDBJ whole genome shotgun (WGS) entry which is preliminary data.</text>
</comment>
<reference evidence="1" key="1">
    <citation type="journal article" date="2020" name="mSystems">
        <title>Genome- and Community-Level Interaction Insights into Carbon Utilization and Element Cycling Functions of Hydrothermarchaeota in Hydrothermal Sediment.</title>
        <authorList>
            <person name="Zhou Z."/>
            <person name="Liu Y."/>
            <person name="Xu W."/>
            <person name="Pan J."/>
            <person name="Luo Z.H."/>
            <person name="Li M."/>
        </authorList>
    </citation>
    <scope>NUCLEOTIDE SEQUENCE [LARGE SCALE GENOMIC DNA]</scope>
    <source>
        <strain evidence="1">SpSt-258</strain>
    </source>
</reference>
<proteinExistence type="predicted"/>
<dbReference type="AlphaFoldDB" id="A0A7V0Z6C6"/>
<organism evidence="1">
    <name type="scientific">candidate division WOR-3 bacterium</name>
    <dbReference type="NCBI Taxonomy" id="2052148"/>
    <lineage>
        <taxon>Bacteria</taxon>
        <taxon>Bacteria division WOR-3</taxon>
    </lineage>
</organism>